<dbReference type="CDD" id="cd04301">
    <property type="entry name" value="NAT_SF"/>
    <property type="match status" value="1"/>
</dbReference>
<organism evidence="2 3">
    <name type="scientific">Candidatus Thiomargarita nelsonii</name>
    <dbReference type="NCBI Taxonomy" id="1003181"/>
    <lineage>
        <taxon>Bacteria</taxon>
        <taxon>Pseudomonadati</taxon>
        <taxon>Pseudomonadota</taxon>
        <taxon>Gammaproteobacteria</taxon>
        <taxon>Thiotrichales</taxon>
        <taxon>Thiotrichaceae</taxon>
        <taxon>Thiomargarita</taxon>
    </lineage>
</organism>
<keyword evidence="3" id="KW-1185">Reference proteome</keyword>
<dbReference type="PROSITE" id="PS51186">
    <property type="entry name" value="GNAT"/>
    <property type="match status" value="1"/>
</dbReference>
<evidence type="ECO:0000259" key="1">
    <source>
        <dbReference type="PROSITE" id="PS51186"/>
    </source>
</evidence>
<protein>
    <submittedName>
        <fullName evidence="2">GCN5 family acetyltransferase</fullName>
    </submittedName>
</protein>
<dbReference type="InterPro" id="IPR053144">
    <property type="entry name" value="Acetyltransferase_Butenolide"/>
</dbReference>
<sequence length="155" mass="17592">MSIKYKVNTPVSAEQFIELLQESTLGERRPIDDRDCMEGVVKNSNLMVSAWDGEKLIGIARSMTDFHYACYLSDLAVHKKYQKIGVGKKLQIITQEQLGPKCRLILVAAPAANSYYEHIGFTNNKRCWVLEPPVEGKNKMAQRFGVQRCKKILSL</sequence>
<dbReference type="GO" id="GO:0016747">
    <property type="term" value="F:acyltransferase activity, transferring groups other than amino-acyl groups"/>
    <property type="evidence" value="ECO:0007669"/>
    <property type="project" value="InterPro"/>
</dbReference>
<dbReference type="SUPFAM" id="SSF55729">
    <property type="entry name" value="Acyl-CoA N-acyltransferases (Nat)"/>
    <property type="match status" value="1"/>
</dbReference>
<evidence type="ECO:0000313" key="3">
    <source>
        <dbReference type="Proteomes" id="UP000030428"/>
    </source>
</evidence>
<dbReference type="InterPro" id="IPR000182">
    <property type="entry name" value="GNAT_dom"/>
</dbReference>
<reference evidence="2 3" key="1">
    <citation type="journal article" date="2016" name="Front. Microbiol.">
        <title>Single-Cell (Meta-)Genomics of a Dimorphic Candidatus Thiomargarita nelsonii Reveals Genomic Plasticity.</title>
        <authorList>
            <person name="Flood B.E."/>
            <person name="Fliss P."/>
            <person name="Jones D.S."/>
            <person name="Dick G.J."/>
            <person name="Jain S."/>
            <person name="Kaster A.K."/>
            <person name="Winkel M."/>
            <person name="Mussmann M."/>
            <person name="Bailey J."/>
        </authorList>
    </citation>
    <scope>NUCLEOTIDE SEQUENCE [LARGE SCALE GENOMIC DNA]</scope>
    <source>
        <strain evidence="2">Hydrate Ridge</strain>
    </source>
</reference>
<accession>A0A4E0QV96</accession>
<dbReference type="PANTHER" id="PTHR43233">
    <property type="entry name" value="FAMILY N-ACETYLTRANSFERASE, PUTATIVE (AFU_ORTHOLOGUE AFUA_6G03350)-RELATED"/>
    <property type="match status" value="1"/>
</dbReference>
<dbReference type="InterPro" id="IPR016181">
    <property type="entry name" value="Acyl_CoA_acyltransferase"/>
</dbReference>
<evidence type="ECO:0000313" key="2">
    <source>
        <dbReference type="EMBL" id="TGO03360.1"/>
    </source>
</evidence>
<name>A0A4E0QV96_9GAMM</name>
<comment type="caution">
    <text evidence="2">The sequence shown here is derived from an EMBL/GenBank/DDBJ whole genome shotgun (WGS) entry which is preliminary data.</text>
</comment>
<gene>
    <name evidence="2" type="ORF">PN36_08165</name>
</gene>
<dbReference type="Gene3D" id="3.40.630.30">
    <property type="match status" value="1"/>
</dbReference>
<feature type="domain" description="N-acetyltransferase" evidence="1">
    <location>
        <begin position="3"/>
        <end position="145"/>
    </location>
</feature>
<dbReference type="Proteomes" id="UP000030428">
    <property type="component" value="Unassembled WGS sequence"/>
</dbReference>
<dbReference type="Pfam" id="PF13673">
    <property type="entry name" value="Acetyltransf_10"/>
    <property type="match status" value="1"/>
</dbReference>
<dbReference type="EMBL" id="JSZA02000023">
    <property type="protein sequence ID" value="TGO03360.1"/>
    <property type="molecule type" value="Genomic_DNA"/>
</dbReference>
<dbReference type="PANTHER" id="PTHR43233:SF1">
    <property type="entry name" value="FAMILY N-ACETYLTRANSFERASE, PUTATIVE (AFU_ORTHOLOGUE AFUA_6G03350)-RELATED"/>
    <property type="match status" value="1"/>
</dbReference>
<proteinExistence type="predicted"/>
<dbReference type="AlphaFoldDB" id="A0A4E0QV96"/>